<organism evidence="1 2">
    <name type="scientific">Sclerotinia nivalis</name>
    <dbReference type="NCBI Taxonomy" id="352851"/>
    <lineage>
        <taxon>Eukaryota</taxon>
        <taxon>Fungi</taxon>
        <taxon>Dikarya</taxon>
        <taxon>Ascomycota</taxon>
        <taxon>Pezizomycotina</taxon>
        <taxon>Leotiomycetes</taxon>
        <taxon>Helotiales</taxon>
        <taxon>Sclerotiniaceae</taxon>
        <taxon>Sclerotinia</taxon>
    </lineage>
</organism>
<name>A0A9X0DIR9_9HELO</name>
<evidence type="ECO:0000313" key="2">
    <source>
        <dbReference type="Proteomes" id="UP001152300"/>
    </source>
</evidence>
<comment type="caution">
    <text evidence="1">The sequence shown here is derived from an EMBL/GenBank/DDBJ whole genome shotgun (WGS) entry which is preliminary data.</text>
</comment>
<proteinExistence type="predicted"/>
<protein>
    <submittedName>
        <fullName evidence="1">Uncharacterized protein</fullName>
    </submittedName>
</protein>
<reference evidence="1" key="1">
    <citation type="submission" date="2022-11" db="EMBL/GenBank/DDBJ databases">
        <title>Genome Resource of Sclerotinia nivalis Strain SnTB1, a Plant Pathogen Isolated from American Ginseng.</title>
        <authorList>
            <person name="Fan S."/>
        </authorList>
    </citation>
    <scope>NUCLEOTIDE SEQUENCE</scope>
    <source>
        <strain evidence="1">SnTB1</strain>
    </source>
</reference>
<accession>A0A9X0DIR9</accession>
<dbReference type="EMBL" id="JAPEIS010000009">
    <property type="protein sequence ID" value="KAJ8063122.1"/>
    <property type="molecule type" value="Genomic_DNA"/>
</dbReference>
<dbReference type="OrthoDB" id="3492307at2759"/>
<dbReference type="Proteomes" id="UP001152300">
    <property type="component" value="Unassembled WGS sequence"/>
</dbReference>
<keyword evidence="2" id="KW-1185">Reference proteome</keyword>
<dbReference type="AlphaFoldDB" id="A0A9X0DIR9"/>
<gene>
    <name evidence="1" type="ORF">OCU04_008365</name>
</gene>
<evidence type="ECO:0000313" key="1">
    <source>
        <dbReference type="EMBL" id="KAJ8063122.1"/>
    </source>
</evidence>
<sequence length="116" mass="12862">MEGFSPGTFGFSPFPSNKDPDIGIDLLMSYDGTQSDDFDVAQMVIWILNPSNTLSAIAKNQLGHSDSIKMGKSNKDSAFYATERMICLRPKGQDDDVQPPCVECIPDKRERRDTAQ</sequence>